<name>A0ABX2TEQ7_9PROT</name>
<sequence>MLGRLTEWAERAAGLGRLRDLIVHNEIRVASSDPAAGERPYAITILQVDGDLVMAVRPSWLKAADDRQRRALLDAHLRKVRSELGGIAAGLAHARQAARWLLAGAALWAGGAALVTAPLADSLAGYARAAAMAAAAGLLPAALGLAMKTLFRRWLRWRGRMAGRA</sequence>
<evidence type="ECO:0000313" key="2">
    <source>
        <dbReference type="EMBL" id="NYZ22738.1"/>
    </source>
</evidence>
<keyword evidence="3" id="KW-1185">Reference proteome</keyword>
<reference evidence="2 3" key="1">
    <citation type="submission" date="2020-05" db="EMBL/GenBank/DDBJ databases">
        <title>Azospirillum oleiclasticum sp. nov, a nitrogen-fixing and heavy crude oil-emulsifying bacterium isolated from the crude oil of Yumen Oilfield.</title>
        <authorList>
            <person name="Wu D."/>
            <person name="Cai M."/>
            <person name="Zhang X."/>
        </authorList>
    </citation>
    <scope>NUCLEOTIDE SEQUENCE [LARGE SCALE GENOMIC DNA]</scope>
    <source>
        <strain evidence="2 3">ROY-1-1-2</strain>
    </source>
</reference>
<keyword evidence="1" id="KW-0472">Membrane</keyword>
<feature type="transmembrane region" description="Helical" evidence="1">
    <location>
        <begin position="100"/>
        <end position="120"/>
    </location>
</feature>
<evidence type="ECO:0000313" key="3">
    <source>
        <dbReference type="Proteomes" id="UP000584642"/>
    </source>
</evidence>
<dbReference type="RefSeq" id="WP_180284509.1">
    <property type="nucleotide sequence ID" value="NZ_JABFDB010000021.1"/>
</dbReference>
<comment type="caution">
    <text evidence="2">The sequence shown here is derived from an EMBL/GenBank/DDBJ whole genome shotgun (WGS) entry which is preliminary data.</text>
</comment>
<feature type="transmembrane region" description="Helical" evidence="1">
    <location>
        <begin position="126"/>
        <end position="151"/>
    </location>
</feature>
<gene>
    <name evidence="2" type="ORF">HND93_23755</name>
</gene>
<proteinExistence type="predicted"/>
<protein>
    <submittedName>
        <fullName evidence="2">Uncharacterized protein</fullName>
    </submittedName>
</protein>
<evidence type="ECO:0000256" key="1">
    <source>
        <dbReference type="SAM" id="Phobius"/>
    </source>
</evidence>
<keyword evidence="1" id="KW-0812">Transmembrane</keyword>
<dbReference type="EMBL" id="JABFDB010000021">
    <property type="protein sequence ID" value="NYZ22738.1"/>
    <property type="molecule type" value="Genomic_DNA"/>
</dbReference>
<dbReference type="Proteomes" id="UP000584642">
    <property type="component" value="Unassembled WGS sequence"/>
</dbReference>
<accession>A0ABX2TEQ7</accession>
<keyword evidence="1" id="KW-1133">Transmembrane helix</keyword>
<organism evidence="2 3">
    <name type="scientific">Azospirillum oleiclasticum</name>
    <dbReference type="NCBI Taxonomy" id="2735135"/>
    <lineage>
        <taxon>Bacteria</taxon>
        <taxon>Pseudomonadati</taxon>
        <taxon>Pseudomonadota</taxon>
        <taxon>Alphaproteobacteria</taxon>
        <taxon>Rhodospirillales</taxon>
        <taxon>Azospirillaceae</taxon>
        <taxon>Azospirillum</taxon>
    </lineage>
</organism>